<evidence type="ECO:0000313" key="6">
    <source>
        <dbReference type="Proteomes" id="UP000807825"/>
    </source>
</evidence>
<dbReference type="EMBL" id="JACRDE010000365">
    <property type="protein sequence ID" value="MBI5250588.1"/>
    <property type="molecule type" value="Genomic_DNA"/>
</dbReference>
<accession>A0A9D6Z123</accession>
<evidence type="ECO:0000256" key="2">
    <source>
        <dbReference type="ARBA" id="ARBA00023004"/>
    </source>
</evidence>
<gene>
    <name evidence="5" type="ORF">HY912_13945</name>
</gene>
<keyword evidence="2" id="KW-0408">Iron</keyword>
<dbReference type="AlphaFoldDB" id="A0A9D6Z123"/>
<keyword evidence="1" id="KW-0479">Metal-binding</keyword>
<feature type="domain" description="4Fe-4S ferredoxin-type" evidence="4">
    <location>
        <begin position="187"/>
        <end position="216"/>
    </location>
</feature>
<evidence type="ECO:0000256" key="1">
    <source>
        <dbReference type="ARBA" id="ARBA00022723"/>
    </source>
</evidence>
<dbReference type="GO" id="GO:0051536">
    <property type="term" value="F:iron-sulfur cluster binding"/>
    <property type="evidence" value="ECO:0007669"/>
    <property type="project" value="UniProtKB-KW"/>
</dbReference>
<keyword evidence="3" id="KW-0411">Iron-sulfur</keyword>
<dbReference type="InterPro" id="IPR017900">
    <property type="entry name" value="4Fe4S_Fe_S_CS"/>
</dbReference>
<dbReference type="InterPro" id="IPR017896">
    <property type="entry name" value="4Fe4S_Fe-S-bd"/>
</dbReference>
<dbReference type="SUPFAM" id="SSF54862">
    <property type="entry name" value="4Fe-4S ferredoxins"/>
    <property type="match status" value="1"/>
</dbReference>
<dbReference type="Gene3D" id="3.30.70.20">
    <property type="match status" value="1"/>
</dbReference>
<evidence type="ECO:0000259" key="4">
    <source>
        <dbReference type="PROSITE" id="PS51379"/>
    </source>
</evidence>
<organism evidence="5 6">
    <name type="scientific">Desulfomonile tiedjei</name>
    <dbReference type="NCBI Taxonomy" id="2358"/>
    <lineage>
        <taxon>Bacteria</taxon>
        <taxon>Pseudomonadati</taxon>
        <taxon>Thermodesulfobacteriota</taxon>
        <taxon>Desulfomonilia</taxon>
        <taxon>Desulfomonilales</taxon>
        <taxon>Desulfomonilaceae</taxon>
        <taxon>Desulfomonile</taxon>
    </lineage>
</organism>
<dbReference type="GO" id="GO:0046872">
    <property type="term" value="F:metal ion binding"/>
    <property type="evidence" value="ECO:0007669"/>
    <property type="project" value="UniProtKB-KW"/>
</dbReference>
<dbReference type="InterPro" id="IPR007160">
    <property type="entry name" value="DUF362"/>
</dbReference>
<name>A0A9D6Z123_9BACT</name>
<dbReference type="PROSITE" id="PS00198">
    <property type="entry name" value="4FE4S_FER_1"/>
    <property type="match status" value="2"/>
</dbReference>
<dbReference type="Pfam" id="PF04015">
    <property type="entry name" value="DUF362"/>
    <property type="match status" value="1"/>
</dbReference>
<evidence type="ECO:0000313" key="5">
    <source>
        <dbReference type="EMBL" id="MBI5250588.1"/>
    </source>
</evidence>
<reference evidence="5" key="1">
    <citation type="submission" date="2020-07" db="EMBL/GenBank/DDBJ databases">
        <title>Huge and variable diversity of episymbiotic CPR bacteria and DPANN archaea in groundwater ecosystems.</title>
        <authorList>
            <person name="He C.Y."/>
            <person name="Keren R."/>
            <person name="Whittaker M."/>
            <person name="Farag I.F."/>
            <person name="Doudna J."/>
            <person name="Cate J.H.D."/>
            <person name="Banfield J.F."/>
        </authorList>
    </citation>
    <scope>NUCLEOTIDE SEQUENCE</scope>
    <source>
        <strain evidence="5">NC_groundwater_1664_Pr3_B-0.1um_52_9</strain>
    </source>
</reference>
<sequence length="370" mass="39614">MAKVYWIKGRSAGIHQSIISKISGLLSLEELARLVVPEESLALKINLSEMGYSHYLPPVVVTSLFEKTRDLGARPVVTDSGSLFKGSRFSGFDWINTALLLGYSSGETFDSQLMLAGGYTHEEGKFYPAEGRRLGGVELGSLLTDTGNVVVISHVTAHPLMGLTGAVYNLGVGMLTGSGKLRVHSCLEVAFDPSRCDNCGVCLSFCPTGALSNGYPNISYDPEICNNCLGCFLSCPNSAMSIKPEGIPVYQESVVEAACTATDNLRGSAFFINFLSSVTPQTDDHPFSDIPFVPDLGILASEDPVAVDWATYQIISSGPGVPGSVAEQFGVLHKGEDKIKAISGIDPESWIQYAEQMNLGSRDCEFLSNT</sequence>
<dbReference type="Proteomes" id="UP000807825">
    <property type="component" value="Unassembled WGS sequence"/>
</dbReference>
<protein>
    <submittedName>
        <fullName evidence="5">DUF362 domain-containing protein</fullName>
    </submittedName>
</protein>
<dbReference type="PROSITE" id="PS51379">
    <property type="entry name" value="4FE4S_FER_2"/>
    <property type="match status" value="2"/>
</dbReference>
<proteinExistence type="predicted"/>
<evidence type="ECO:0000256" key="3">
    <source>
        <dbReference type="ARBA" id="ARBA00023014"/>
    </source>
</evidence>
<comment type="caution">
    <text evidence="5">The sequence shown here is derived from an EMBL/GenBank/DDBJ whole genome shotgun (WGS) entry which is preliminary data.</text>
</comment>
<feature type="domain" description="4Fe-4S ferredoxin-type" evidence="4">
    <location>
        <begin position="218"/>
        <end position="245"/>
    </location>
</feature>